<keyword evidence="7" id="KW-0677">Repeat</keyword>
<dbReference type="InterPro" id="IPR042197">
    <property type="entry name" value="Apaf_helical"/>
</dbReference>
<evidence type="ECO:0000256" key="6">
    <source>
        <dbReference type="ARBA" id="ARBA00022667"/>
    </source>
</evidence>
<evidence type="ECO:0000256" key="3">
    <source>
        <dbReference type="ARBA" id="ARBA00008894"/>
    </source>
</evidence>
<dbReference type="SUPFAM" id="SSF52540">
    <property type="entry name" value="P-loop containing nucleoside triphosphate hydrolases"/>
    <property type="match status" value="1"/>
</dbReference>
<sequence>MAAAYAALVSLMHTIDNIEHHHSPPITLHKQQVQSLTQNITFLQQFLEAYNPHTSESCEELADPLEMRIADAAYAAEDVIESHIVDTIELSRRPNQTSYVARVFNCSRAPKQVDEQIKITKFYQNLQQAIEEMGSIKEMAMSIHTEREVVHPASVASSSSTGPGPNTTMVGFDDASLEIMEKLKGDRCDRQVIPIVGMGGIGKTTLARNIYARKLIKEHFDICAWATISQQYNTREILCELYSKVTKMDKEKLRGMSEDELGSKLHKYLFGRRFLVVMDDMWSIEAWDEIQHFFPDNGNGSRIMVTTRLLELSTQLNEDCSLHMNFLDEATSWDLFSKTVFGEKSCPDELMKIGKKIVGNCRGLPLSITVVGGLLNKMDATQRCWESIGSNLTSVVNLENDKHCLRLLRLSYNHLPVYLKPCFLYMGVFEEDDKIKVSTLIKLWINEGFLKPVSRGDSLETRAKEFLKDLVDRNLVLIGELGSTGNIKYCKIHDLLRDLCLKEGQKEGFYHVIGECSPRGINIQRRVIVQRNTSKRKVLGDLRSMPSVRSVICEYGKVPRCRNLRLIRTLHAYNIRTIDKSYEQSLVFLYVNLQHLAIEGRNVSSFISSLNLLWNLKTLIISCSYKSNPIAEIWKMSQLRHIEFERDFHLPDPPGNEDNVVIMENLQVLKGVRDFKCSEEVVKRIPNIKKLSIKYSEHMGTNIDEYYPISNIKLLGKLESLTVSRTVGLSSGIGGRYFNYLLTFPQSLKKLSFCMNADFELEDMLEKTGSLPLLEKLHLSFVQSKTGKWEIVEGQFPSLKYLRLFYCDGLEHWTTAEDSESIFPRLEHILIFGAKVLKNIPCEIGNISTLQRIFMSDCNEAAVKSAKEMVEEQVELQGEQLPFRVVVTLVRENEELKTLSGPNFEVR</sequence>
<dbReference type="FunFam" id="3.40.50.300:FF:001091">
    <property type="entry name" value="Probable disease resistance protein At1g61300"/>
    <property type="match status" value="1"/>
</dbReference>
<feature type="domain" description="Disease resistance protein winged helix" evidence="12">
    <location>
        <begin position="428"/>
        <end position="500"/>
    </location>
</feature>
<name>A0ABD3BQW3_9LAMI</name>
<dbReference type="Pfam" id="PF00931">
    <property type="entry name" value="NB-ARC"/>
    <property type="match status" value="1"/>
</dbReference>
<keyword evidence="4" id="KW-0963">Cytoplasm</keyword>
<dbReference type="AlphaFoldDB" id="A0ABD3BQW3"/>
<dbReference type="InterPro" id="IPR058922">
    <property type="entry name" value="WHD_DRP"/>
</dbReference>
<dbReference type="GO" id="GO:0005524">
    <property type="term" value="F:ATP binding"/>
    <property type="evidence" value="ECO:0007669"/>
    <property type="project" value="UniProtKB-KW"/>
</dbReference>
<keyword evidence="8" id="KW-0547">Nucleotide-binding</keyword>
<dbReference type="EMBL" id="JAVIJP010000069">
    <property type="protein sequence ID" value="KAL3619509.1"/>
    <property type="molecule type" value="Genomic_DNA"/>
</dbReference>
<evidence type="ECO:0000259" key="12">
    <source>
        <dbReference type="Pfam" id="PF23559"/>
    </source>
</evidence>
<proteinExistence type="inferred from homology"/>
<organism evidence="14 15">
    <name type="scientific">Castilleja foliolosa</name>
    <dbReference type="NCBI Taxonomy" id="1961234"/>
    <lineage>
        <taxon>Eukaryota</taxon>
        <taxon>Viridiplantae</taxon>
        <taxon>Streptophyta</taxon>
        <taxon>Embryophyta</taxon>
        <taxon>Tracheophyta</taxon>
        <taxon>Spermatophyta</taxon>
        <taxon>Magnoliopsida</taxon>
        <taxon>eudicotyledons</taxon>
        <taxon>Gunneridae</taxon>
        <taxon>Pentapetalae</taxon>
        <taxon>asterids</taxon>
        <taxon>lamiids</taxon>
        <taxon>Lamiales</taxon>
        <taxon>Orobanchaceae</taxon>
        <taxon>Pedicularideae</taxon>
        <taxon>Castillejinae</taxon>
        <taxon>Castilleja</taxon>
    </lineage>
</organism>
<dbReference type="InterPro" id="IPR055414">
    <property type="entry name" value="LRR_R13L4/SHOC2-like"/>
</dbReference>
<keyword evidence="10" id="KW-0067">ATP-binding</keyword>
<feature type="domain" description="Disease resistance R13L4/SHOC-2-like LRR" evidence="13">
    <location>
        <begin position="548"/>
        <end position="856"/>
    </location>
</feature>
<dbReference type="InterPro" id="IPR027417">
    <property type="entry name" value="P-loop_NTPase"/>
</dbReference>
<dbReference type="InterPro" id="IPR044974">
    <property type="entry name" value="Disease_R_plants"/>
</dbReference>
<evidence type="ECO:0000259" key="11">
    <source>
        <dbReference type="Pfam" id="PF00931"/>
    </source>
</evidence>
<dbReference type="GO" id="GO:0009626">
    <property type="term" value="P:plant-type hypersensitive response"/>
    <property type="evidence" value="ECO:0007669"/>
    <property type="project" value="UniProtKB-KW"/>
</dbReference>
<dbReference type="Pfam" id="PF23598">
    <property type="entry name" value="LRR_14"/>
    <property type="match status" value="1"/>
</dbReference>
<keyword evidence="9" id="KW-0611">Plant defense</keyword>
<gene>
    <name evidence="14" type="ORF">CASFOL_037079</name>
</gene>
<dbReference type="Gene3D" id="1.10.10.10">
    <property type="entry name" value="Winged helix-like DNA-binding domain superfamily/Winged helix DNA-binding domain"/>
    <property type="match status" value="1"/>
</dbReference>
<dbReference type="GO" id="GO:0005737">
    <property type="term" value="C:cytoplasm"/>
    <property type="evidence" value="ECO:0007669"/>
    <property type="project" value="UniProtKB-SubCell"/>
</dbReference>
<dbReference type="Gene3D" id="1.20.5.4130">
    <property type="match status" value="1"/>
</dbReference>
<reference evidence="15" key="1">
    <citation type="journal article" date="2024" name="IScience">
        <title>Strigolactones Initiate the Formation of Haustorium-like Structures in Castilleja.</title>
        <authorList>
            <person name="Buerger M."/>
            <person name="Peterson D."/>
            <person name="Chory J."/>
        </authorList>
    </citation>
    <scope>NUCLEOTIDE SEQUENCE [LARGE SCALE GENOMIC DNA]</scope>
</reference>
<dbReference type="GO" id="GO:0051607">
    <property type="term" value="P:defense response to virus"/>
    <property type="evidence" value="ECO:0007669"/>
    <property type="project" value="UniProtKB-ARBA"/>
</dbReference>
<evidence type="ECO:0000256" key="9">
    <source>
        <dbReference type="ARBA" id="ARBA00022821"/>
    </source>
</evidence>
<evidence type="ECO:0000256" key="10">
    <source>
        <dbReference type="ARBA" id="ARBA00022840"/>
    </source>
</evidence>
<feature type="domain" description="NB-ARC" evidence="11">
    <location>
        <begin position="178"/>
        <end position="345"/>
    </location>
</feature>
<dbReference type="Gene3D" id="1.10.8.430">
    <property type="entry name" value="Helical domain of apoptotic protease-activating factors"/>
    <property type="match status" value="1"/>
</dbReference>
<evidence type="ECO:0000256" key="5">
    <source>
        <dbReference type="ARBA" id="ARBA00022614"/>
    </source>
</evidence>
<evidence type="ECO:0000256" key="7">
    <source>
        <dbReference type="ARBA" id="ARBA00022737"/>
    </source>
</evidence>
<accession>A0ABD3BQW3</accession>
<dbReference type="InterPro" id="IPR036388">
    <property type="entry name" value="WH-like_DNA-bd_sf"/>
</dbReference>
<keyword evidence="5" id="KW-0433">Leucine-rich repeat</keyword>
<evidence type="ECO:0000256" key="1">
    <source>
        <dbReference type="ARBA" id="ARBA00002074"/>
    </source>
</evidence>
<comment type="function">
    <text evidence="1">Confers resistance to late blight (Phytophthora infestans) races carrying the avirulence gene Avr1. Resistance proteins guard the plant against pathogens that contain an appropriate avirulence protein via an indirect interaction with this avirulence protein. That triggers a defense system including the hypersensitive response, which restricts the pathogen growth.</text>
</comment>
<dbReference type="Pfam" id="PF23559">
    <property type="entry name" value="WHD_DRP"/>
    <property type="match status" value="1"/>
</dbReference>
<keyword evidence="6" id="KW-0381">Hypersensitive response</keyword>
<dbReference type="Gene3D" id="3.40.50.300">
    <property type="entry name" value="P-loop containing nucleotide triphosphate hydrolases"/>
    <property type="match status" value="1"/>
</dbReference>
<dbReference type="FunFam" id="1.10.10.10:FF:000322">
    <property type="entry name" value="Probable disease resistance protein At1g63360"/>
    <property type="match status" value="1"/>
</dbReference>
<evidence type="ECO:0000256" key="2">
    <source>
        <dbReference type="ARBA" id="ARBA00004496"/>
    </source>
</evidence>
<protein>
    <recommendedName>
        <fullName evidence="16">NB-ARC domain-containing protein</fullName>
    </recommendedName>
</protein>
<dbReference type="PANTHER" id="PTHR23155:SF1152">
    <property type="entry name" value="AAA+ ATPASE DOMAIN-CONTAINING PROTEIN"/>
    <property type="match status" value="1"/>
</dbReference>
<dbReference type="PANTHER" id="PTHR23155">
    <property type="entry name" value="DISEASE RESISTANCE PROTEIN RP"/>
    <property type="match status" value="1"/>
</dbReference>
<comment type="similarity">
    <text evidence="3">Belongs to the disease resistance NB-LRR family.</text>
</comment>
<evidence type="ECO:0000259" key="13">
    <source>
        <dbReference type="Pfam" id="PF23598"/>
    </source>
</evidence>
<evidence type="ECO:0000256" key="8">
    <source>
        <dbReference type="ARBA" id="ARBA00022741"/>
    </source>
</evidence>
<dbReference type="PRINTS" id="PR00364">
    <property type="entry name" value="DISEASERSIST"/>
</dbReference>
<dbReference type="InterPro" id="IPR032675">
    <property type="entry name" value="LRR_dom_sf"/>
</dbReference>
<dbReference type="SUPFAM" id="SSF52058">
    <property type="entry name" value="L domain-like"/>
    <property type="match status" value="1"/>
</dbReference>
<evidence type="ECO:0000256" key="4">
    <source>
        <dbReference type="ARBA" id="ARBA00022490"/>
    </source>
</evidence>
<dbReference type="Proteomes" id="UP001632038">
    <property type="component" value="Unassembled WGS sequence"/>
</dbReference>
<comment type="subcellular location">
    <subcellularLocation>
        <location evidence="2">Cytoplasm</location>
    </subcellularLocation>
</comment>
<evidence type="ECO:0008006" key="16">
    <source>
        <dbReference type="Google" id="ProtNLM"/>
    </source>
</evidence>
<keyword evidence="15" id="KW-1185">Reference proteome</keyword>
<dbReference type="Gene3D" id="3.80.10.10">
    <property type="entry name" value="Ribonuclease Inhibitor"/>
    <property type="match status" value="1"/>
</dbReference>
<dbReference type="InterPro" id="IPR002182">
    <property type="entry name" value="NB-ARC"/>
</dbReference>
<evidence type="ECO:0000313" key="15">
    <source>
        <dbReference type="Proteomes" id="UP001632038"/>
    </source>
</evidence>
<evidence type="ECO:0000313" key="14">
    <source>
        <dbReference type="EMBL" id="KAL3619509.1"/>
    </source>
</evidence>
<comment type="caution">
    <text evidence="14">The sequence shown here is derived from an EMBL/GenBank/DDBJ whole genome shotgun (WGS) entry which is preliminary data.</text>
</comment>